<dbReference type="InterPro" id="IPR017926">
    <property type="entry name" value="GATASE"/>
</dbReference>
<feature type="domain" description="Glutamine amidotransferase" evidence="1">
    <location>
        <begin position="62"/>
        <end position="200"/>
    </location>
</feature>
<reference evidence="2" key="1">
    <citation type="journal article" date="2020" name="Stud. Mycol.">
        <title>101 Dothideomycetes genomes: a test case for predicting lifestyles and emergence of pathogens.</title>
        <authorList>
            <person name="Haridas S."/>
            <person name="Albert R."/>
            <person name="Binder M."/>
            <person name="Bloem J."/>
            <person name="Labutti K."/>
            <person name="Salamov A."/>
            <person name="Andreopoulos B."/>
            <person name="Baker S."/>
            <person name="Barry K."/>
            <person name="Bills G."/>
            <person name="Bluhm B."/>
            <person name="Cannon C."/>
            <person name="Castanera R."/>
            <person name="Culley D."/>
            <person name="Daum C."/>
            <person name="Ezra D."/>
            <person name="Gonzalez J."/>
            <person name="Henrissat B."/>
            <person name="Kuo A."/>
            <person name="Liang C."/>
            <person name="Lipzen A."/>
            <person name="Lutzoni F."/>
            <person name="Magnuson J."/>
            <person name="Mondo S."/>
            <person name="Nolan M."/>
            <person name="Ohm R."/>
            <person name="Pangilinan J."/>
            <person name="Park H.-J."/>
            <person name="Ramirez L."/>
            <person name="Alfaro M."/>
            <person name="Sun H."/>
            <person name="Tritt A."/>
            <person name="Yoshinaga Y."/>
            <person name="Zwiers L.-H."/>
            <person name="Turgeon B."/>
            <person name="Goodwin S."/>
            <person name="Spatafora J."/>
            <person name="Crous P."/>
            <person name="Grigoriev I."/>
        </authorList>
    </citation>
    <scope>NUCLEOTIDE SEQUENCE</scope>
    <source>
        <strain evidence="2">CBS 122368</strain>
    </source>
</reference>
<evidence type="ECO:0000259" key="1">
    <source>
        <dbReference type="Pfam" id="PF00117"/>
    </source>
</evidence>
<dbReference type="SUPFAM" id="SSF52317">
    <property type="entry name" value="Class I glutamine amidotransferase-like"/>
    <property type="match status" value="1"/>
</dbReference>
<dbReference type="CDD" id="cd01741">
    <property type="entry name" value="GATase1_1"/>
    <property type="match status" value="1"/>
</dbReference>
<dbReference type="InterPro" id="IPR029062">
    <property type="entry name" value="Class_I_gatase-like"/>
</dbReference>
<sequence length="249" mass="27876">MKPPLRIAILECDTPPDDIVARFGRYGKIFRTLLETAADGLGSGFSKNDLDLSAYDVVTEQKYPDLESIDAVLISGSKHNSFDNDPWILKLVEFTEKLLKQDRIRILGVCFGHQIVGRAAGVKVGRSEGGWEVSVLPVELTEKGKEIFQQDSLSIHQMHRDVVFEYPEGVEKLGASPRCLVQGMYKKGRFISVQGHPEFNEGIVSYLVTMRNKQGIFNTEEAKDALDRVGKHHDGVVVAKAFLRFLLEE</sequence>
<organism evidence="2 3">
    <name type="scientific">Trematosphaeria pertusa</name>
    <dbReference type="NCBI Taxonomy" id="390896"/>
    <lineage>
        <taxon>Eukaryota</taxon>
        <taxon>Fungi</taxon>
        <taxon>Dikarya</taxon>
        <taxon>Ascomycota</taxon>
        <taxon>Pezizomycotina</taxon>
        <taxon>Dothideomycetes</taxon>
        <taxon>Pleosporomycetidae</taxon>
        <taxon>Pleosporales</taxon>
        <taxon>Massarineae</taxon>
        <taxon>Trematosphaeriaceae</taxon>
        <taxon>Trematosphaeria</taxon>
    </lineage>
</organism>
<keyword evidence="2" id="KW-0315">Glutamine amidotransferase</keyword>
<dbReference type="Proteomes" id="UP000800094">
    <property type="component" value="Unassembled WGS sequence"/>
</dbReference>
<dbReference type="Gene3D" id="3.40.50.880">
    <property type="match status" value="1"/>
</dbReference>
<dbReference type="GO" id="GO:0005634">
    <property type="term" value="C:nucleus"/>
    <property type="evidence" value="ECO:0007669"/>
    <property type="project" value="TreeGrafter"/>
</dbReference>
<keyword evidence="2" id="KW-0808">Transferase</keyword>
<dbReference type="PROSITE" id="PS51273">
    <property type="entry name" value="GATASE_TYPE_1"/>
    <property type="match status" value="1"/>
</dbReference>
<keyword evidence="3" id="KW-1185">Reference proteome</keyword>
<proteinExistence type="predicted"/>
<dbReference type="EMBL" id="ML987195">
    <property type="protein sequence ID" value="KAF2248798.1"/>
    <property type="molecule type" value="Genomic_DNA"/>
</dbReference>
<dbReference type="RefSeq" id="XP_033683802.1">
    <property type="nucleotide sequence ID" value="XM_033821856.1"/>
</dbReference>
<name>A0A6A6IFE5_9PLEO</name>
<dbReference type="Pfam" id="PF00117">
    <property type="entry name" value="GATase"/>
    <property type="match status" value="1"/>
</dbReference>
<dbReference type="OrthoDB" id="92161at2759"/>
<evidence type="ECO:0000313" key="2">
    <source>
        <dbReference type="EMBL" id="KAF2248798.1"/>
    </source>
</evidence>
<dbReference type="GO" id="GO:0005829">
    <property type="term" value="C:cytosol"/>
    <property type="evidence" value="ECO:0007669"/>
    <property type="project" value="TreeGrafter"/>
</dbReference>
<dbReference type="PANTHER" id="PTHR42695:SF5">
    <property type="entry name" value="GLUTAMINE AMIDOTRANSFERASE YLR126C-RELATED"/>
    <property type="match status" value="1"/>
</dbReference>
<protein>
    <submittedName>
        <fullName evidence="2">Class I glutamine amidotransferase-like protein</fullName>
    </submittedName>
</protein>
<dbReference type="InterPro" id="IPR044992">
    <property type="entry name" value="ChyE-like"/>
</dbReference>
<dbReference type="GO" id="GO:0016740">
    <property type="term" value="F:transferase activity"/>
    <property type="evidence" value="ECO:0007669"/>
    <property type="project" value="UniProtKB-KW"/>
</dbReference>
<dbReference type="GeneID" id="54575186"/>
<dbReference type="PANTHER" id="PTHR42695">
    <property type="entry name" value="GLUTAMINE AMIDOTRANSFERASE YLR126C-RELATED"/>
    <property type="match status" value="1"/>
</dbReference>
<dbReference type="AlphaFoldDB" id="A0A6A6IFE5"/>
<gene>
    <name evidence="2" type="ORF">BU26DRAFT_305947</name>
</gene>
<accession>A0A6A6IFE5</accession>
<evidence type="ECO:0000313" key="3">
    <source>
        <dbReference type="Proteomes" id="UP000800094"/>
    </source>
</evidence>